<sequence length="193" mass="22196">MLQERYADLQAIYSDTTAELRRWYRVGEVVWCALDPPIHGVEASIMFWPGLVDDCTLQAETLPRPKSPSIHSANGNFEMEDGTNSAQVVTQLGQNRGLYVKRRYIYKSNYWVSTTIMLRSRHKFYFTLLGLHPLHELLQAPQNVSADRITSKPEEIAAFNPSQLHPQMSSPWNPGLTTSENVLRTQRQHTRLR</sequence>
<evidence type="ECO:0000313" key="2">
    <source>
        <dbReference type="Proteomes" id="UP000759537"/>
    </source>
</evidence>
<reference evidence="1" key="2">
    <citation type="journal article" date="2020" name="Nat. Commun.">
        <title>Large-scale genome sequencing of mycorrhizal fungi provides insights into the early evolution of symbiotic traits.</title>
        <authorList>
            <person name="Miyauchi S."/>
            <person name="Kiss E."/>
            <person name="Kuo A."/>
            <person name="Drula E."/>
            <person name="Kohler A."/>
            <person name="Sanchez-Garcia M."/>
            <person name="Morin E."/>
            <person name="Andreopoulos B."/>
            <person name="Barry K.W."/>
            <person name="Bonito G."/>
            <person name="Buee M."/>
            <person name="Carver A."/>
            <person name="Chen C."/>
            <person name="Cichocki N."/>
            <person name="Clum A."/>
            <person name="Culley D."/>
            <person name="Crous P.W."/>
            <person name="Fauchery L."/>
            <person name="Girlanda M."/>
            <person name="Hayes R.D."/>
            <person name="Keri Z."/>
            <person name="LaButti K."/>
            <person name="Lipzen A."/>
            <person name="Lombard V."/>
            <person name="Magnuson J."/>
            <person name="Maillard F."/>
            <person name="Murat C."/>
            <person name="Nolan M."/>
            <person name="Ohm R.A."/>
            <person name="Pangilinan J."/>
            <person name="Pereira M.F."/>
            <person name="Perotto S."/>
            <person name="Peter M."/>
            <person name="Pfister S."/>
            <person name="Riley R."/>
            <person name="Sitrit Y."/>
            <person name="Stielow J.B."/>
            <person name="Szollosi G."/>
            <person name="Zifcakova L."/>
            <person name="Stursova M."/>
            <person name="Spatafora J.W."/>
            <person name="Tedersoo L."/>
            <person name="Vaario L.M."/>
            <person name="Yamada A."/>
            <person name="Yan M."/>
            <person name="Wang P."/>
            <person name="Xu J."/>
            <person name="Bruns T."/>
            <person name="Baldrian P."/>
            <person name="Vilgalys R."/>
            <person name="Dunand C."/>
            <person name="Henrissat B."/>
            <person name="Grigoriev I.V."/>
            <person name="Hibbett D."/>
            <person name="Nagy L.G."/>
            <person name="Martin F.M."/>
        </authorList>
    </citation>
    <scope>NUCLEOTIDE SEQUENCE</scope>
    <source>
        <strain evidence="1">Prilba</strain>
    </source>
</reference>
<protein>
    <submittedName>
        <fullName evidence="1">Uncharacterized protein</fullName>
    </submittedName>
</protein>
<evidence type="ECO:0000313" key="1">
    <source>
        <dbReference type="EMBL" id="KAF8475131.1"/>
    </source>
</evidence>
<accession>A0A9P5K104</accession>
<keyword evidence="2" id="KW-1185">Reference proteome</keyword>
<reference evidence="1" key="1">
    <citation type="submission" date="2019-10" db="EMBL/GenBank/DDBJ databases">
        <authorList>
            <consortium name="DOE Joint Genome Institute"/>
            <person name="Kuo A."/>
            <person name="Miyauchi S."/>
            <person name="Kiss E."/>
            <person name="Drula E."/>
            <person name="Kohler A."/>
            <person name="Sanchez-Garcia M."/>
            <person name="Andreopoulos B."/>
            <person name="Barry K.W."/>
            <person name="Bonito G."/>
            <person name="Buee M."/>
            <person name="Carver A."/>
            <person name="Chen C."/>
            <person name="Cichocki N."/>
            <person name="Clum A."/>
            <person name="Culley D."/>
            <person name="Crous P.W."/>
            <person name="Fauchery L."/>
            <person name="Girlanda M."/>
            <person name="Hayes R."/>
            <person name="Keri Z."/>
            <person name="LaButti K."/>
            <person name="Lipzen A."/>
            <person name="Lombard V."/>
            <person name="Magnuson J."/>
            <person name="Maillard F."/>
            <person name="Morin E."/>
            <person name="Murat C."/>
            <person name="Nolan M."/>
            <person name="Ohm R."/>
            <person name="Pangilinan J."/>
            <person name="Pereira M."/>
            <person name="Perotto S."/>
            <person name="Peter M."/>
            <person name="Riley R."/>
            <person name="Sitrit Y."/>
            <person name="Stielow B."/>
            <person name="Szollosi G."/>
            <person name="Zifcakova L."/>
            <person name="Stursova M."/>
            <person name="Spatafora J.W."/>
            <person name="Tedersoo L."/>
            <person name="Vaario L.-M."/>
            <person name="Yamada A."/>
            <person name="Yan M."/>
            <person name="Wang P."/>
            <person name="Xu J."/>
            <person name="Bruns T."/>
            <person name="Baldrian P."/>
            <person name="Vilgalys R."/>
            <person name="Henrissat B."/>
            <person name="Grigoriev I.V."/>
            <person name="Hibbett D."/>
            <person name="Nagy L.G."/>
            <person name="Martin F.M."/>
        </authorList>
    </citation>
    <scope>NUCLEOTIDE SEQUENCE</scope>
    <source>
        <strain evidence="1">Prilba</strain>
    </source>
</reference>
<dbReference type="EMBL" id="WHVB01000016">
    <property type="protein sequence ID" value="KAF8475131.1"/>
    <property type="molecule type" value="Genomic_DNA"/>
</dbReference>
<proteinExistence type="predicted"/>
<gene>
    <name evidence="1" type="ORF">DFH94DRAFT_113105</name>
</gene>
<name>A0A9P5K104_9AGAM</name>
<dbReference type="Proteomes" id="UP000759537">
    <property type="component" value="Unassembled WGS sequence"/>
</dbReference>
<dbReference type="OrthoDB" id="2421327at2759"/>
<dbReference type="AlphaFoldDB" id="A0A9P5K104"/>
<comment type="caution">
    <text evidence="1">The sequence shown here is derived from an EMBL/GenBank/DDBJ whole genome shotgun (WGS) entry which is preliminary data.</text>
</comment>
<organism evidence="1 2">
    <name type="scientific">Russula ochroleuca</name>
    <dbReference type="NCBI Taxonomy" id="152965"/>
    <lineage>
        <taxon>Eukaryota</taxon>
        <taxon>Fungi</taxon>
        <taxon>Dikarya</taxon>
        <taxon>Basidiomycota</taxon>
        <taxon>Agaricomycotina</taxon>
        <taxon>Agaricomycetes</taxon>
        <taxon>Russulales</taxon>
        <taxon>Russulaceae</taxon>
        <taxon>Russula</taxon>
    </lineage>
</organism>